<keyword evidence="5" id="KW-0560">Oxidoreductase</keyword>
<dbReference type="InterPro" id="IPR044862">
    <property type="entry name" value="Pro_4_hyd_alph_FE2OG_OXY"/>
</dbReference>
<dbReference type="InParanoid" id="E1ZAH2"/>
<organism evidence="11">
    <name type="scientific">Chlorella variabilis</name>
    <name type="common">Green alga</name>
    <dbReference type="NCBI Taxonomy" id="554065"/>
    <lineage>
        <taxon>Eukaryota</taxon>
        <taxon>Viridiplantae</taxon>
        <taxon>Chlorophyta</taxon>
        <taxon>core chlorophytes</taxon>
        <taxon>Trebouxiophyceae</taxon>
        <taxon>Chlorellales</taxon>
        <taxon>Chlorellaceae</taxon>
        <taxon>Chlorella clade</taxon>
        <taxon>Chlorella</taxon>
    </lineage>
</organism>
<evidence type="ECO:0000256" key="6">
    <source>
        <dbReference type="ARBA" id="ARBA00023004"/>
    </source>
</evidence>
<proteinExistence type="predicted"/>
<comment type="cofactor">
    <cofactor evidence="1">
        <name>L-ascorbate</name>
        <dbReference type="ChEBI" id="CHEBI:38290"/>
    </cofactor>
</comment>
<feature type="compositionally biased region" description="Basic and acidic residues" evidence="8">
    <location>
        <begin position="25"/>
        <end position="39"/>
    </location>
</feature>
<dbReference type="Proteomes" id="UP000008141">
    <property type="component" value="Unassembled WGS sequence"/>
</dbReference>
<dbReference type="InterPro" id="IPR005123">
    <property type="entry name" value="Oxoglu/Fe-dep_dioxygenase_dom"/>
</dbReference>
<evidence type="ECO:0000256" key="3">
    <source>
        <dbReference type="ARBA" id="ARBA00022723"/>
    </source>
</evidence>
<dbReference type="GO" id="GO:0004656">
    <property type="term" value="F:procollagen-proline 4-dioxygenase activity"/>
    <property type="evidence" value="ECO:0007669"/>
    <property type="project" value="UniProtKB-EC"/>
</dbReference>
<feature type="region of interest" description="Disordered" evidence="8">
    <location>
        <begin position="435"/>
        <end position="466"/>
    </location>
</feature>
<dbReference type="eggNOG" id="KOG1591">
    <property type="taxonomic scope" value="Eukaryota"/>
</dbReference>
<dbReference type="AlphaFoldDB" id="E1ZAH2"/>
<dbReference type="PANTHER" id="PTHR10869">
    <property type="entry name" value="PROLYL 4-HYDROXYLASE ALPHA SUBUNIT"/>
    <property type="match status" value="1"/>
</dbReference>
<dbReference type="InterPro" id="IPR006620">
    <property type="entry name" value="Pro_4_hyd_alph"/>
</dbReference>
<evidence type="ECO:0000256" key="1">
    <source>
        <dbReference type="ARBA" id="ARBA00001961"/>
    </source>
</evidence>
<dbReference type="Gene3D" id="2.60.120.620">
    <property type="entry name" value="q2cbj1_9rhob like domain"/>
    <property type="match status" value="1"/>
</dbReference>
<dbReference type="EMBL" id="GL433840">
    <property type="protein sequence ID" value="EFN57062.1"/>
    <property type="molecule type" value="Genomic_DNA"/>
</dbReference>
<accession>E1ZAH2</accession>
<keyword evidence="6" id="KW-0408">Iron</keyword>
<dbReference type="GO" id="GO:0031418">
    <property type="term" value="F:L-ascorbic acid binding"/>
    <property type="evidence" value="ECO:0007669"/>
    <property type="project" value="InterPro"/>
</dbReference>
<reference evidence="10 11" key="1">
    <citation type="journal article" date="2010" name="Plant Cell">
        <title>The Chlorella variabilis NC64A genome reveals adaptation to photosymbiosis, coevolution with viruses, and cryptic sex.</title>
        <authorList>
            <person name="Blanc G."/>
            <person name="Duncan G."/>
            <person name="Agarkova I."/>
            <person name="Borodovsky M."/>
            <person name="Gurnon J."/>
            <person name="Kuo A."/>
            <person name="Lindquist E."/>
            <person name="Lucas S."/>
            <person name="Pangilinan J."/>
            <person name="Polle J."/>
            <person name="Salamov A."/>
            <person name="Terry A."/>
            <person name="Yamada T."/>
            <person name="Dunigan D.D."/>
            <person name="Grigoriev I.V."/>
            <person name="Claverie J.M."/>
            <person name="Van Etten J.L."/>
        </authorList>
    </citation>
    <scope>NUCLEOTIDE SEQUENCE [LARGE SCALE GENOMIC DNA]</scope>
    <source>
        <strain evidence="10 11">NC64A</strain>
    </source>
</reference>
<evidence type="ECO:0000256" key="7">
    <source>
        <dbReference type="ARBA" id="ARBA00049169"/>
    </source>
</evidence>
<comment type="subcellular location">
    <subcellularLocation>
        <location evidence="2">Endoplasmic reticulum membrane</location>
        <topology evidence="2">Single-pass type II membrane protein</topology>
    </subcellularLocation>
</comment>
<comment type="catalytic activity">
    <reaction evidence="7">
        <text>L-prolyl-[collagen] + 2-oxoglutarate + O2 = trans-4-hydroxy-L-prolyl-[collagen] + succinate + CO2</text>
        <dbReference type="Rhea" id="RHEA:18945"/>
        <dbReference type="Rhea" id="RHEA-COMP:11676"/>
        <dbReference type="Rhea" id="RHEA-COMP:11680"/>
        <dbReference type="ChEBI" id="CHEBI:15379"/>
        <dbReference type="ChEBI" id="CHEBI:16526"/>
        <dbReference type="ChEBI" id="CHEBI:16810"/>
        <dbReference type="ChEBI" id="CHEBI:30031"/>
        <dbReference type="ChEBI" id="CHEBI:50342"/>
        <dbReference type="ChEBI" id="CHEBI:61965"/>
        <dbReference type="EC" id="1.14.11.2"/>
    </reaction>
</comment>
<dbReference type="KEGG" id="cvr:CHLNCDRAFT_143806"/>
<dbReference type="PANTHER" id="PTHR10869:SF238">
    <property type="entry name" value="PROLYL 4-HYDROXYLASE 6-RELATED"/>
    <property type="match status" value="1"/>
</dbReference>
<evidence type="ECO:0000256" key="4">
    <source>
        <dbReference type="ARBA" id="ARBA00022964"/>
    </source>
</evidence>
<dbReference type="GeneID" id="17356724"/>
<dbReference type="RefSeq" id="XP_005849164.1">
    <property type="nucleotide sequence ID" value="XM_005849102.1"/>
</dbReference>
<evidence type="ECO:0000313" key="10">
    <source>
        <dbReference type="EMBL" id="EFN57062.1"/>
    </source>
</evidence>
<evidence type="ECO:0000256" key="5">
    <source>
        <dbReference type="ARBA" id="ARBA00023002"/>
    </source>
</evidence>
<dbReference type="GO" id="GO:0005506">
    <property type="term" value="F:iron ion binding"/>
    <property type="evidence" value="ECO:0007669"/>
    <property type="project" value="InterPro"/>
</dbReference>
<name>E1ZAH2_CHLVA</name>
<keyword evidence="4" id="KW-0223">Dioxygenase</keyword>
<keyword evidence="3" id="KW-0479">Metal-binding</keyword>
<gene>
    <name evidence="10" type="ORF">CHLNCDRAFT_143806</name>
</gene>
<evidence type="ECO:0000256" key="8">
    <source>
        <dbReference type="SAM" id="MobiDB-lite"/>
    </source>
</evidence>
<dbReference type="GO" id="GO:0005789">
    <property type="term" value="C:endoplasmic reticulum membrane"/>
    <property type="evidence" value="ECO:0007669"/>
    <property type="project" value="UniProtKB-SubCell"/>
</dbReference>
<evidence type="ECO:0000259" key="9">
    <source>
        <dbReference type="PROSITE" id="PS51471"/>
    </source>
</evidence>
<keyword evidence="11" id="KW-1185">Reference proteome</keyword>
<feature type="region of interest" description="Disordered" evidence="8">
    <location>
        <begin position="1"/>
        <end position="41"/>
    </location>
</feature>
<dbReference type="PROSITE" id="PS51471">
    <property type="entry name" value="FE2OG_OXY"/>
    <property type="match status" value="1"/>
</dbReference>
<evidence type="ECO:0000313" key="11">
    <source>
        <dbReference type="Proteomes" id="UP000008141"/>
    </source>
</evidence>
<dbReference type="Pfam" id="PF13640">
    <property type="entry name" value="2OG-FeII_Oxy_3"/>
    <property type="match status" value="1"/>
</dbReference>
<dbReference type="InterPro" id="IPR045054">
    <property type="entry name" value="P4HA-like"/>
</dbReference>
<sequence length="514" mass="54018">MGGQQGKGEAPGSHPAGLATPEQPRGSDRGARGAGEDGSRSSAGVELHLGILEVSEGTVFDCAPLLTSWCQHHSLGAGKGGFTWRLRLSELLPSLEACGGGGRGSGGEPRARGSQCTSLPFRIPRAALPAACRGLVEQHRWCLVCEAAAAGRGRRGPTLGVSLRWLGGPSYPATSGASLCCEFLLAARCLSPPSGAQAEAGADQERESGWRHVAADRRWLRHAFHAGQPLAGLPALPAAGRLAAGEAAGLELEAHIRFEGVAMHVQAPLPGLVVHEAPLLLKVSEEPCLLLADAFLSPEECGEVRALGAPHMKRSKVSAGDETPLRTSWGTFLTGPLAQQPVAARLEGRVRQLAALACEAEGRRALQLGEATQIVRYDPGQFYALHLDNRAGDSSRRAATVMIYISDVEAGGATHFPRSCGYPLERALEACAAGARNEPAPPPGACPPAGHSPRAGQPQHPPGLWVQPREGRAVIFWSRLPGGGEDKASIHEAERVEAGTKWICTRWCREQDPA</sequence>
<feature type="domain" description="Fe2OG dioxygenase" evidence="9">
    <location>
        <begin position="364"/>
        <end position="510"/>
    </location>
</feature>
<protein>
    <recommendedName>
        <fullName evidence="9">Fe2OG dioxygenase domain-containing protein</fullName>
    </recommendedName>
</protein>
<dbReference type="OrthoDB" id="515742at2759"/>
<dbReference type="SMART" id="SM00702">
    <property type="entry name" value="P4Hc"/>
    <property type="match status" value="1"/>
</dbReference>
<evidence type="ECO:0000256" key="2">
    <source>
        <dbReference type="ARBA" id="ARBA00004648"/>
    </source>
</evidence>